<feature type="region of interest" description="Disordered" evidence="1">
    <location>
        <begin position="49"/>
        <end position="76"/>
    </location>
</feature>
<proteinExistence type="predicted"/>
<dbReference type="EMBL" id="GBRH01210178">
    <property type="protein sequence ID" value="JAD87717.1"/>
    <property type="molecule type" value="Transcribed_RNA"/>
</dbReference>
<organism evidence="2">
    <name type="scientific">Arundo donax</name>
    <name type="common">Giant reed</name>
    <name type="synonym">Donax arundinaceus</name>
    <dbReference type="NCBI Taxonomy" id="35708"/>
    <lineage>
        <taxon>Eukaryota</taxon>
        <taxon>Viridiplantae</taxon>
        <taxon>Streptophyta</taxon>
        <taxon>Embryophyta</taxon>
        <taxon>Tracheophyta</taxon>
        <taxon>Spermatophyta</taxon>
        <taxon>Magnoliopsida</taxon>
        <taxon>Liliopsida</taxon>
        <taxon>Poales</taxon>
        <taxon>Poaceae</taxon>
        <taxon>PACMAD clade</taxon>
        <taxon>Arundinoideae</taxon>
        <taxon>Arundineae</taxon>
        <taxon>Arundo</taxon>
    </lineage>
</organism>
<evidence type="ECO:0000256" key="1">
    <source>
        <dbReference type="SAM" id="MobiDB-lite"/>
    </source>
</evidence>
<accession>A0A0A9DVB9</accession>
<dbReference type="AlphaFoldDB" id="A0A0A9DVB9"/>
<protein>
    <submittedName>
        <fullName evidence="2">Uncharacterized protein</fullName>
    </submittedName>
</protein>
<evidence type="ECO:0000313" key="2">
    <source>
        <dbReference type="EMBL" id="JAD87717.1"/>
    </source>
</evidence>
<sequence length="98" mass="10635">MLHPCSCRQIMEQVLVAYHTLSKPYLYIAGLRCGARWAAVLSSNQTPSMTKAHLAVEGRSPPRRPSSPPTPWARAMAAPNHGISASSALIATAVRRQE</sequence>
<reference evidence="2" key="2">
    <citation type="journal article" date="2015" name="Data Brief">
        <title>Shoot transcriptome of the giant reed, Arundo donax.</title>
        <authorList>
            <person name="Barrero R.A."/>
            <person name="Guerrero F.D."/>
            <person name="Moolhuijzen P."/>
            <person name="Goolsby J.A."/>
            <person name="Tidwell J."/>
            <person name="Bellgard S.E."/>
            <person name="Bellgard M.I."/>
        </authorList>
    </citation>
    <scope>NUCLEOTIDE SEQUENCE</scope>
    <source>
        <tissue evidence="2">Shoot tissue taken approximately 20 cm above the soil surface</tissue>
    </source>
</reference>
<reference evidence="2" key="1">
    <citation type="submission" date="2014-09" db="EMBL/GenBank/DDBJ databases">
        <authorList>
            <person name="Magalhaes I.L.F."/>
            <person name="Oliveira U."/>
            <person name="Santos F.R."/>
            <person name="Vidigal T.H.D.A."/>
            <person name="Brescovit A.D."/>
            <person name="Santos A.J."/>
        </authorList>
    </citation>
    <scope>NUCLEOTIDE SEQUENCE</scope>
    <source>
        <tissue evidence="2">Shoot tissue taken approximately 20 cm above the soil surface</tissue>
    </source>
</reference>
<name>A0A0A9DVB9_ARUDO</name>